<evidence type="ECO:0000259" key="8">
    <source>
        <dbReference type="Pfam" id="PF05057"/>
    </source>
</evidence>
<feature type="domain" description="DUF676" evidence="8">
    <location>
        <begin position="27"/>
        <end position="161"/>
    </location>
</feature>
<dbReference type="EMBL" id="JAULSW010000001">
    <property type="protein sequence ID" value="KAK3393954.1"/>
    <property type="molecule type" value="Genomic_DNA"/>
</dbReference>
<dbReference type="Proteomes" id="UP001285441">
    <property type="component" value="Unassembled WGS sequence"/>
</dbReference>
<dbReference type="Gene3D" id="3.40.50.1820">
    <property type="entry name" value="alpha/beta hydrolase"/>
    <property type="match status" value="1"/>
</dbReference>
<proteinExistence type="inferred from homology"/>
<reference evidence="9" key="2">
    <citation type="submission" date="2023-06" db="EMBL/GenBank/DDBJ databases">
        <authorList>
            <consortium name="Lawrence Berkeley National Laboratory"/>
            <person name="Haridas S."/>
            <person name="Hensen N."/>
            <person name="Bonometti L."/>
            <person name="Westerberg I."/>
            <person name="Brannstrom I.O."/>
            <person name="Guillou S."/>
            <person name="Cros-Aarteil S."/>
            <person name="Calhoun S."/>
            <person name="Kuo A."/>
            <person name="Mondo S."/>
            <person name="Pangilinan J."/>
            <person name="Riley R."/>
            <person name="LaButti K."/>
            <person name="Andreopoulos B."/>
            <person name="Lipzen A."/>
            <person name="Chen C."/>
            <person name="Yanf M."/>
            <person name="Daum C."/>
            <person name="Ng V."/>
            <person name="Clum A."/>
            <person name="Steindorff A."/>
            <person name="Ohm R."/>
            <person name="Martin F."/>
            <person name="Silar P."/>
            <person name="Natvig D."/>
            <person name="Lalanne C."/>
            <person name="Gautier V."/>
            <person name="Ament-velasquez S.L."/>
            <person name="Kruys A."/>
            <person name="Hutchinson M.I."/>
            <person name="Powell A.J."/>
            <person name="Barry K."/>
            <person name="Miller A.N."/>
            <person name="Grigoriev I.V."/>
            <person name="Debuchy R."/>
            <person name="Gladieux P."/>
            <person name="Thoren M.H."/>
            <person name="Johannesson H."/>
        </authorList>
    </citation>
    <scope>NUCLEOTIDE SEQUENCE</scope>
    <source>
        <strain evidence="9">CBS 232.78</strain>
    </source>
</reference>
<dbReference type="InterPro" id="IPR007751">
    <property type="entry name" value="DUF676_lipase-like"/>
</dbReference>
<comment type="caution">
    <text evidence="9">The sequence shown here is derived from an EMBL/GenBank/DDBJ whole genome shotgun (WGS) entry which is preliminary data.</text>
</comment>
<evidence type="ECO:0000256" key="3">
    <source>
        <dbReference type="ARBA" id="ARBA00004370"/>
    </source>
</evidence>
<evidence type="ECO:0000256" key="6">
    <source>
        <dbReference type="ARBA" id="ARBA00023128"/>
    </source>
</evidence>
<evidence type="ECO:0000256" key="2">
    <source>
        <dbReference type="ARBA" id="ARBA00004240"/>
    </source>
</evidence>
<evidence type="ECO:0000256" key="4">
    <source>
        <dbReference type="ARBA" id="ARBA00007920"/>
    </source>
</evidence>
<dbReference type="Pfam" id="PF05057">
    <property type="entry name" value="DUF676"/>
    <property type="match status" value="1"/>
</dbReference>
<dbReference type="AlphaFoldDB" id="A0AAE0U839"/>
<organism evidence="9 10">
    <name type="scientific">Podospora didyma</name>
    <dbReference type="NCBI Taxonomy" id="330526"/>
    <lineage>
        <taxon>Eukaryota</taxon>
        <taxon>Fungi</taxon>
        <taxon>Dikarya</taxon>
        <taxon>Ascomycota</taxon>
        <taxon>Pezizomycotina</taxon>
        <taxon>Sordariomycetes</taxon>
        <taxon>Sordariomycetidae</taxon>
        <taxon>Sordariales</taxon>
        <taxon>Podosporaceae</taxon>
        <taxon>Podospora</taxon>
    </lineage>
</organism>
<evidence type="ECO:0000256" key="7">
    <source>
        <dbReference type="ARBA" id="ARBA00023136"/>
    </source>
</evidence>
<comment type="similarity">
    <text evidence="4">Belongs to the putative lipase ROG1 family.</text>
</comment>
<keyword evidence="7" id="KW-0472">Membrane</keyword>
<keyword evidence="10" id="KW-1185">Reference proteome</keyword>
<evidence type="ECO:0000256" key="1">
    <source>
        <dbReference type="ARBA" id="ARBA00004173"/>
    </source>
</evidence>
<evidence type="ECO:0000256" key="5">
    <source>
        <dbReference type="ARBA" id="ARBA00022824"/>
    </source>
</evidence>
<dbReference type="InterPro" id="IPR052374">
    <property type="entry name" value="SERAC1"/>
</dbReference>
<dbReference type="PANTHER" id="PTHR48182">
    <property type="entry name" value="PROTEIN SERAC1"/>
    <property type="match status" value="1"/>
</dbReference>
<keyword evidence="6" id="KW-0496">Mitochondrion</keyword>
<reference evidence="9" key="1">
    <citation type="journal article" date="2023" name="Mol. Phylogenet. Evol.">
        <title>Genome-scale phylogeny and comparative genomics of the fungal order Sordariales.</title>
        <authorList>
            <person name="Hensen N."/>
            <person name="Bonometti L."/>
            <person name="Westerberg I."/>
            <person name="Brannstrom I.O."/>
            <person name="Guillou S."/>
            <person name="Cros-Aarteil S."/>
            <person name="Calhoun S."/>
            <person name="Haridas S."/>
            <person name="Kuo A."/>
            <person name="Mondo S."/>
            <person name="Pangilinan J."/>
            <person name="Riley R."/>
            <person name="LaButti K."/>
            <person name="Andreopoulos B."/>
            <person name="Lipzen A."/>
            <person name="Chen C."/>
            <person name="Yan M."/>
            <person name="Daum C."/>
            <person name="Ng V."/>
            <person name="Clum A."/>
            <person name="Steindorff A."/>
            <person name="Ohm R.A."/>
            <person name="Martin F."/>
            <person name="Silar P."/>
            <person name="Natvig D.O."/>
            <person name="Lalanne C."/>
            <person name="Gautier V."/>
            <person name="Ament-Velasquez S.L."/>
            <person name="Kruys A."/>
            <person name="Hutchinson M.I."/>
            <person name="Powell A.J."/>
            <person name="Barry K."/>
            <person name="Miller A.N."/>
            <person name="Grigoriev I.V."/>
            <person name="Debuchy R."/>
            <person name="Gladieux P."/>
            <person name="Hiltunen Thoren M."/>
            <person name="Johannesson H."/>
        </authorList>
    </citation>
    <scope>NUCLEOTIDE SEQUENCE</scope>
    <source>
        <strain evidence="9">CBS 232.78</strain>
    </source>
</reference>
<accession>A0AAE0U839</accession>
<protein>
    <recommendedName>
        <fullName evidence="8">DUF676 domain-containing protein</fullName>
    </recommendedName>
</protein>
<dbReference type="InterPro" id="IPR029058">
    <property type="entry name" value="AB_hydrolase_fold"/>
</dbReference>
<evidence type="ECO:0000313" key="10">
    <source>
        <dbReference type="Proteomes" id="UP001285441"/>
    </source>
</evidence>
<keyword evidence="5" id="KW-0256">Endoplasmic reticulum</keyword>
<evidence type="ECO:0000313" key="9">
    <source>
        <dbReference type="EMBL" id="KAK3393954.1"/>
    </source>
</evidence>
<gene>
    <name evidence="9" type="ORF">B0H63DRAFT_31271</name>
</gene>
<name>A0AAE0U839_9PEZI</name>
<sequence>MSPEKRLTLSVLYDPEVAGKGTPNIDLVLVHGLNGGPIKTWTCDGVVWPRELLSQRQPRTRVLSLGYNADIYENDSVAGIRDFAKSMLARLKRHRHGVDKERSIVFVAHCLGGIIVKQALYLANINPEYQPIMAATRGVLFFGTPHFGSDKNQLLSIAQAFSPLGSSSTPQAKSQGTGGSALVDSLARNSDALFKISRTFYRPASHLKITTFYEMKPWPGTKKCIVDKADTIMHVPNESHQGLDADHDAMCKFSSVDDEDFDEVCVKIQEAAAAGSAGVGVSTKENEVAVTPDTGMELVPHQTGAPPKGAASVTIDIVSIRVDLAEDGSAEAKRPRAIQWTVQSITQRVGAIFGHGHQSHSNDNVKLIAR</sequence>
<comment type="subcellular location">
    <subcellularLocation>
        <location evidence="2">Endoplasmic reticulum</location>
    </subcellularLocation>
    <subcellularLocation>
        <location evidence="3">Membrane</location>
    </subcellularLocation>
    <subcellularLocation>
        <location evidence="1">Mitochondrion</location>
    </subcellularLocation>
</comment>
<dbReference type="PANTHER" id="PTHR48182:SF2">
    <property type="entry name" value="PROTEIN SERAC1"/>
    <property type="match status" value="1"/>
</dbReference>
<dbReference type="GO" id="GO:0016020">
    <property type="term" value="C:membrane"/>
    <property type="evidence" value="ECO:0007669"/>
    <property type="project" value="UniProtKB-SubCell"/>
</dbReference>
<dbReference type="GO" id="GO:0005739">
    <property type="term" value="C:mitochondrion"/>
    <property type="evidence" value="ECO:0007669"/>
    <property type="project" value="UniProtKB-SubCell"/>
</dbReference>
<dbReference type="SUPFAM" id="SSF53474">
    <property type="entry name" value="alpha/beta-Hydrolases"/>
    <property type="match status" value="1"/>
</dbReference>
<dbReference type="GO" id="GO:0005783">
    <property type="term" value="C:endoplasmic reticulum"/>
    <property type="evidence" value="ECO:0007669"/>
    <property type="project" value="UniProtKB-SubCell"/>
</dbReference>